<proteinExistence type="predicted"/>
<evidence type="ECO:0000313" key="2">
    <source>
        <dbReference type="Proteomes" id="UP000198211"/>
    </source>
</evidence>
<gene>
    <name evidence="1" type="ORF">PHMEG_0008281</name>
</gene>
<dbReference type="EMBL" id="NBNE01000701">
    <property type="protein sequence ID" value="OWZ17740.1"/>
    <property type="molecule type" value="Genomic_DNA"/>
</dbReference>
<sequence length="105" mass="11847">MLYLEEITILKISNIVNRFSTCLLPLTLPGFFNSAIATMLSHHKAGNPKDHFSSSQSPRNHIMSRAPSIIAMYSASMVLYALRPCFRDPYEPTLPLIFVTYPLTD</sequence>
<accession>A0A225WLK3</accession>
<name>A0A225WLK3_9STRA</name>
<dbReference type="OrthoDB" id="141321at2759"/>
<dbReference type="Proteomes" id="UP000198211">
    <property type="component" value="Unassembled WGS sequence"/>
</dbReference>
<organism evidence="1 2">
    <name type="scientific">Phytophthora megakarya</name>
    <dbReference type="NCBI Taxonomy" id="4795"/>
    <lineage>
        <taxon>Eukaryota</taxon>
        <taxon>Sar</taxon>
        <taxon>Stramenopiles</taxon>
        <taxon>Oomycota</taxon>
        <taxon>Peronosporomycetes</taxon>
        <taxon>Peronosporales</taxon>
        <taxon>Peronosporaceae</taxon>
        <taxon>Phytophthora</taxon>
    </lineage>
</organism>
<comment type="caution">
    <text evidence="1">The sequence shown here is derived from an EMBL/GenBank/DDBJ whole genome shotgun (WGS) entry which is preliminary data.</text>
</comment>
<evidence type="ECO:0000313" key="1">
    <source>
        <dbReference type="EMBL" id="OWZ17740.1"/>
    </source>
</evidence>
<keyword evidence="2" id="KW-1185">Reference proteome</keyword>
<protein>
    <submittedName>
        <fullName evidence="1">Uncharacterized protein</fullName>
    </submittedName>
</protein>
<dbReference type="AlphaFoldDB" id="A0A225WLK3"/>
<reference evidence="2" key="1">
    <citation type="submission" date="2017-03" db="EMBL/GenBank/DDBJ databases">
        <title>Phytopthora megakarya and P. palmivora, two closely related causual agents of cacao black pod achieved similar genome size and gene model numbers by different mechanisms.</title>
        <authorList>
            <person name="Ali S."/>
            <person name="Shao J."/>
            <person name="Larry D.J."/>
            <person name="Kronmiller B."/>
            <person name="Shen D."/>
            <person name="Strem M.D."/>
            <person name="Melnick R.L."/>
            <person name="Guiltinan M.J."/>
            <person name="Tyler B.M."/>
            <person name="Meinhardt L.W."/>
            <person name="Bailey B.A."/>
        </authorList>
    </citation>
    <scope>NUCLEOTIDE SEQUENCE [LARGE SCALE GENOMIC DNA]</scope>
    <source>
        <strain evidence="2">zdho120</strain>
    </source>
</reference>